<dbReference type="GO" id="GO:0048038">
    <property type="term" value="F:quinone binding"/>
    <property type="evidence" value="ECO:0007669"/>
    <property type="project" value="InterPro"/>
</dbReference>
<evidence type="ECO:0000256" key="7">
    <source>
        <dbReference type="PIRSR" id="PIRSR600269-50"/>
    </source>
</evidence>
<comment type="caution">
    <text evidence="12">The sequence shown here is derived from an EMBL/GenBank/DDBJ whole genome shotgun (WGS) entry which is preliminary data.</text>
</comment>
<comment type="similarity">
    <text evidence="1 9">Belongs to the copper/topaquinone oxidase family.</text>
</comment>
<protein>
    <recommendedName>
        <fullName evidence="9">Amine oxidase</fullName>
        <ecNumber evidence="9">1.4.3.-</ecNumber>
    </recommendedName>
</protein>
<feature type="active site" description="Schiff-base intermediate with substrate; via topaquinone" evidence="7">
    <location>
        <position position="298"/>
    </location>
</feature>
<dbReference type="InterPro" id="IPR000269">
    <property type="entry name" value="Cu_amine_oxidase"/>
</dbReference>
<comment type="PTM">
    <text evidence="8 9">Topaquinone (TPQ) is generated by copper-dependent autoxidation of a specific tyrosyl residue.</text>
</comment>
<feature type="modified residue" description="2',4',5'-topaquinone" evidence="8">
    <location>
        <position position="298"/>
    </location>
</feature>
<dbReference type="PROSITE" id="PS01165">
    <property type="entry name" value="COPPER_AMINE_OXID_2"/>
    <property type="match status" value="1"/>
</dbReference>
<dbReference type="EMBL" id="JAAIUW010000003">
    <property type="protein sequence ID" value="KAF7837281.1"/>
    <property type="molecule type" value="Genomic_DNA"/>
</dbReference>
<dbReference type="EC" id="1.4.3.-" evidence="9"/>
<feature type="domain" description="Copper amine oxidase catalytic" evidence="10">
    <location>
        <begin position="133"/>
        <end position="547"/>
    </location>
</feature>
<proteinExistence type="inferred from homology"/>
<evidence type="ECO:0000256" key="2">
    <source>
        <dbReference type="ARBA" id="ARBA00022723"/>
    </source>
</evidence>
<keyword evidence="4 9" id="KW-0560">Oxidoreductase</keyword>
<evidence type="ECO:0000256" key="6">
    <source>
        <dbReference type="ARBA" id="ARBA00023157"/>
    </source>
</evidence>
<dbReference type="FunFam" id="2.70.98.20:FF:000004">
    <property type="entry name" value="Amine oxidase"/>
    <property type="match status" value="1"/>
</dbReference>
<dbReference type="Pfam" id="PF01179">
    <property type="entry name" value="Cu_amine_oxid"/>
    <property type="match status" value="1"/>
</dbReference>
<evidence type="ECO:0000259" key="11">
    <source>
        <dbReference type="Pfam" id="PF02728"/>
    </source>
</evidence>
<dbReference type="Gene3D" id="2.70.98.20">
    <property type="entry name" value="Copper amine oxidase, catalytic domain"/>
    <property type="match status" value="1"/>
</dbReference>
<dbReference type="GO" id="GO:0005507">
    <property type="term" value="F:copper ion binding"/>
    <property type="evidence" value="ECO:0007669"/>
    <property type="project" value="InterPro"/>
</dbReference>
<feature type="domain" description="Copper amine oxidase N3-terminal" evidence="11">
    <location>
        <begin position="22"/>
        <end position="105"/>
    </location>
</feature>
<keyword evidence="5 9" id="KW-0186">Copper</keyword>
<evidence type="ECO:0000256" key="8">
    <source>
        <dbReference type="PIRSR" id="PIRSR600269-51"/>
    </source>
</evidence>
<evidence type="ECO:0000259" key="10">
    <source>
        <dbReference type="Pfam" id="PF01179"/>
    </source>
</evidence>
<dbReference type="Pfam" id="PF02728">
    <property type="entry name" value="Cu_amine_oxidN3"/>
    <property type="match status" value="1"/>
</dbReference>
<dbReference type="Proteomes" id="UP000634136">
    <property type="component" value="Unassembled WGS sequence"/>
</dbReference>
<dbReference type="InterPro" id="IPR016182">
    <property type="entry name" value="Cu_amine_oxidase_N-reg"/>
</dbReference>
<dbReference type="SUPFAM" id="SSF49998">
    <property type="entry name" value="Amine oxidase catalytic domain"/>
    <property type="match status" value="1"/>
</dbReference>
<evidence type="ECO:0000256" key="3">
    <source>
        <dbReference type="ARBA" id="ARBA00022772"/>
    </source>
</evidence>
<comment type="cofactor">
    <cofactor evidence="9">
        <name>Cu cation</name>
        <dbReference type="ChEBI" id="CHEBI:23378"/>
    </cofactor>
    <text evidence="9">Contains 1 topaquinone per subunit.</text>
</comment>
<dbReference type="PROSITE" id="PS01164">
    <property type="entry name" value="COPPER_AMINE_OXID_1"/>
    <property type="match status" value="1"/>
</dbReference>
<dbReference type="InterPro" id="IPR036460">
    <property type="entry name" value="Cu_amine_oxidase_C_sf"/>
</dbReference>
<dbReference type="AlphaFoldDB" id="A0A835CBK5"/>
<evidence type="ECO:0000256" key="9">
    <source>
        <dbReference type="RuleBase" id="RU000672"/>
    </source>
</evidence>
<feature type="active site" description="Proton acceptor" evidence="7">
    <location>
        <position position="210"/>
    </location>
</feature>
<evidence type="ECO:0000313" key="13">
    <source>
        <dbReference type="Proteomes" id="UP000634136"/>
    </source>
</evidence>
<organism evidence="12 13">
    <name type="scientific">Senna tora</name>
    <dbReference type="NCBI Taxonomy" id="362788"/>
    <lineage>
        <taxon>Eukaryota</taxon>
        <taxon>Viridiplantae</taxon>
        <taxon>Streptophyta</taxon>
        <taxon>Embryophyta</taxon>
        <taxon>Tracheophyta</taxon>
        <taxon>Spermatophyta</taxon>
        <taxon>Magnoliopsida</taxon>
        <taxon>eudicotyledons</taxon>
        <taxon>Gunneridae</taxon>
        <taxon>Pentapetalae</taxon>
        <taxon>rosids</taxon>
        <taxon>fabids</taxon>
        <taxon>Fabales</taxon>
        <taxon>Fabaceae</taxon>
        <taxon>Caesalpinioideae</taxon>
        <taxon>Cassia clade</taxon>
        <taxon>Senna</taxon>
    </lineage>
</organism>
<dbReference type="SUPFAM" id="SSF54416">
    <property type="entry name" value="Amine oxidase N-terminal region"/>
    <property type="match status" value="1"/>
</dbReference>
<keyword evidence="2 9" id="KW-0479">Metal-binding</keyword>
<evidence type="ECO:0000256" key="5">
    <source>
        <dbReference type="ARBA" id="ARBA00023008"/>
    </source>
</evidence>
<dbReference type="InterPro" id="IPR015798">
    <property type="entry name" value="Cu_amine_oxidase_C"/>
</dbReference>
<dbReference type="GO" id="GO:0008131">
    <property type="term" value="F:primary methylamine oxidase activity"/>
    <property type="evidence" value="ECO:0007669"/>
    <property type="project" value="InterPro"/>
</dbReference>
<gene>
    <name evidence="12" type="ORF">G2W53_005763</name>
</gene>
<keyword evidence="3 7" id="KW-0801">TPQ</keyword>
<dbReference type="OrthoDB" id="5379943at2759"/>
<dbReference type="Gene3D" id="3.10.450.40">
    <property type="match status" value="1"/>
</dbReference>
<dbReference type="GO" id="GO:0009308">
    <property type="term" value="P:amine metabolic process"/>
    <property type="evidence" value="ECO:0007669"/>
    <property type="project" value="UniProtKB-UniRule"/>
</dbReference>
<dbReference type="InterPro" id="IPR049948">
    <property type="entry name" value="Cu_Am_ox_TPQ-bd"/>
</dbReference>
<evidence type="ECO:0000256" key="4">
    <source>
        <dbReference type="ARBA" id="ARBA00023002"/>
    </source>
</evidence>
<dbReference type="InterPro" id="IPR049947">
    <property type="entry name" value="Cu_Am_Ox_Cu-bd"/>
</dbReference>
<sequence>MTVDLSTHSIISTKVYEGHGFPMFTNDEQVQAMELPFNYAPFIESVKKRGLNLCEVVCSTFSVGWFGQPHTNGTANLYARPLQGITLEVDLDEMSIVGYSDRAMLPLPKAEGTEYRASKLNPPFTPKFQGIAFHQPHGPAFHIHAHTVSWGNWEFHVGFDVRAGPIISLASIYDVEKQEYRRVLYRGMVSEMFVPYMEPTEEWYYLSFFDSGEFGLGQCASSLQPLTDCPQNAAFIDAFYAASDGTPLHIPNAFCIFEKYAGDVMWRHTETAIPDQLITEVRPDVSLVVRMVSTVGNYDYIIDWEFKPSGSIKLGVGLTGILEVKGGTYTHTDQIKDEIYGTLIADNTIGVYHDHFLTYYLDLDIDGEANSFVKTNLETTRVTDHSSPRKSYWKLVSETAKTEADARINLGRGSKPGELLVVNPNKKTKLGNNVGYRIFPGSLSHSLLAKNDYPQIRAAFTNYDVWVTPYNRSQKWAGGLYADRSRGDDTLAVWNLRNREIENKDIVVWYTVGFHHVPSQEDFPVMPTLSAGFELRPTNFFESNPVLKVKPPTYIISSNITPKLKTSTLAVTGALLSHSVRINQHVLGLDIAMDDLGLTLFMQVNSWNVNSLKLIPMALALRNFFLLIRTLSIAFIPFEEKLFRAFTNGILFLAHLEVVASKGIKLEIRIIKHLQLEVQKRRLLYTVINQGDVHMAFSPQIAFTLQGSSTIVHTLVHLLPFRAPFLFKTWPGSIVFVGELKLCHTTRGVVSIITKLPSSCMEAELAASPLCIEKAVVPFGYATTRWPSELSWISEFGSTGGFWYQTRVLSGILANHIPTR</sequence>
<dbReference type="PANTHER" id="PTHR10638:SF87">
    <property type="entry name" value="AMINE OXIDASE [COPPER-CONTAINING] ALPHA 2, PEROXISOMAL-RELATED"/>
    <property type="match status" value="1"/>
</dbReference>
<evidence type="ECO:0000256" key="1">
    <source>
        <dbReference type="ARBA" id="ARBA00007983"/>
    </source>
</evidence>
<name>A0A835CBK5_9FABA</name>
<dbReference type="PANTHER" id="PTHR10638">
    <property type="entry name" value="COPPER AMINE OXIDASE"/>
    <property type="match status" value="1"/>
</dbReference>
<dbReference type="InterPro" id="IPR015802">
    <property type="entry name" value="Cu_amine_oxidase_N3"/>
</dbReference>
<accession>A0A835CBK5</accession>
<evidence type="ECO:0000313" key="12">
    <source>
        <dbReference type="EMBL" id="KAF7837281.1"/>
    </source>
</evidence>
<keyword evidence="13" id="KW-1185">Reference proteome</keyword>
<reference evidence="12" key="1">
    <citation type="submission" date="2020-09" db="EMBL/GenBank/DDBJ databases">
        <title>Genome-Enabled Discovery of Anthraquinone Biosynthesis in Senna tora.</title>
        <authorList>
            <person name="Kang S.-H."/>
            <person name="Pandey R.P."/>
            <person name="Lee C.-M."/>
            <person name="Sim J.-S."/>
            <person name="Jeong J.-T."/>
            <person name="Choi B.-S."/>
            <person name="Jung M."/>
            <person name="Ginzburg D."/>
            <person name="Zhao K."/>
            <person name="Won S.Y."/>
            <person name="Oh T.-J."/>
            <person name="Yu Y."/>
            <person name="Kim N.-H."/>
            <person name="Lee O.R."/>
            <person name="Lee T.-H."/>
            <person name="Bashyal P."/>
            <person name="Kim T.-S."/>
            <person name="Lee W.-H."/>
            <person name="Kawkins C."/>
            <person name="Kim C.-K."/>
            <person name="Kim J.S."/>
            <person name="Ahn B.O."/>
            <person name="Rhee S.Y."/>
            <person name="Sohng J.K."/>
        </authorList>
    </citation>
    <scope>NUCLEOTIDE SEQUENCE</scope>
    <source>
        <tissue evidence="12">Leaf</tissue>
    </source>
</reference>
<keyword evidence="6" id="KW-1015">Disulfide bond</keyword>